<dbReference type="STRING" id="200361.A0A453GLJ9"/>
<feature type="region of interest" description="Disordered" evidence="1">
    <location>
        <begin position="1"/>
        <end position="38"/>
    </location>
</feature>
<dbReference type="PANTHER" id="PTHR31170">
    <property type="entry name" value="BNAC04G53230D PROTEIN"/>
    <property type="match status" value="1"/>
</dbReference>
<reference evidence="3" key="1">
    <citation type="journal article" date="2014" name="Science">
        <title>Ancient hybridizations among the ancestral genomes of bread wheat.</title>
        <authorList>
            <consortium name="International Wheat Genome Sequencing Consortium,"/>
            <person name="Marcussen T."/>
            <person name="Sandve S.R."/>
            <person name="Heier L."/>
            <person name="Spannagl M."/>
            <person name="Pfeifer M."/>
            <person name="Jakobsen K.S."/>
            <person name="Wulff B.B."/>
            <person name="Steuernagel B."/>
            <person name="Mayer K.F."/>
            <person name="Olsen O.A."/>
        </authorList>
    </citation>
    <scope>NUCLEOTIDE SEQUENCE [LARGE SCALE GENOMIC DNA]</scope>
    <source>
        <strain evidence="3">cv. AL8/78</strain>
    </source>
</reference>
<dbReference type="Pfam" id="PF03140">
    <property type="entry name" value="DUF247"/>
    <property type="match status" value="1"/>
</dbReference>
<dbReference type="Proteomes" id="UP000015105">
    <property type="component" value="Chromosome 3D"/>
</dbReference>
<proteinExistence type="predicted"/>
<reference evidence="2" key="5">
    <citation type="journal article" date="2021" name="G3 (Bethesda)">
        <title>Aegilops tauschii genome assembly Aet v5.0 features greater sequence contiguity and improved annotation.</title>
        <authorList>
            <person name="Wang L."/>
            <person name="Zhu T."/>
            <person name="Rodriguez J.C."/>
            <person name="Deal K.R."/>
            <person name="Dubcovsky J."/>
            <person name="McGuire P.E."/>
            <person name="Lux T."/>
            <person name="Spannagl M."/>
            <person name="Mayer K.F.X."/>
            <person name="Baldrich P."/>
            <person name="Meyers B.C."/>
            <person name="Huo N."/>
            <person name="Gu Y.Q."/>
            <person name="Zhou H."/>
            <person name="Devos K.M."/>
            <person name="Bennetzen J.L."/>
            <person name="Unver T."/>
            <person name="Budak H."/>
            <person name="Gulick P.J."/>
            <person name="Galiba G."/>
            <person name="Kalapos B."/>
            <person name="Nelson D.R."/>
            <person name="Li P."/>
            <person name="You F.M."/>
            <person name="Luo M.C."/>
            <person name="Dvorak J."/>
        </authorList>
    </citation>
    <scope>NUCLEOTIDE SEQUENCE [LARGE SCALE GENOMIC DNA]</scope>
    <source>
        <strain evidence="2">cv. AL8/78</strain>
    </source>
</reference>
<dbReference type="Gramene" id="AET3Gv21099200.1">
    <property type="protein sequence ID" value="AET3Gv21099200.1"/>
    <property type="gene ID" value="AET3Gv21099200"/>
</dbReference>
<protein>
    <submittedName>
        <fullName evidence="2">Uncharacterized protein</fullName>
    </submittedName>
</protein>
<evidence type="ECO:0000313" key="3">
    <source>
        <dbReference type="Proteomes" id="UP000015105"/>
    </source>
</evidence>
<dbReference type="InterPro" id="IPR004158">
    <property type="entry name" value="DUF247_pln"/>
</dbReference>
<sequence>RELIEPGSEAAAMPENGIELAQVPPSSGAGSSFHETGHADASGLGDIAIDVRILNLSETIDHQMRASSRPPPPRAQIYRVPERLHAADKDAYEPRFLSFGPYHRGDNVTEEVRRGNSSKDDDLAFALQVGGPPILEYIKYIASIEAKARSCYGGDVAMEWDEFCTMLLKVGCS</sequence>
<feature type="compositionally biased region" description="Polar residues" evidence="1">
    <location>
        <begin position="24"/>
        <end position="34"/>
    </location>
</feature>
<accession>A0A453GLJ9</accession>
<dbReference type="AlphaFoldDB" id="A0A453GLJ9"/>
<dbReference type="EnsemblPlants" id="AET3Gv21099200.1">
    <property type="protein sequence ID" value="AET3Gv21099200.1"/>
    <property type="gene ID" value="AET3Gv21099200"/>
</dbReference>
<organism evidence="2 3">
    <name type="scientific">Aegilops tauschii subsp. strangulata</name>
    <name type="common">Goatgrass</name>
    <dbReference type="NCBI Taxonomy" id="200361"/>
    <lineage>
        <taxon>Eukaryota</taxon>
        <taxon>Viridiplantae</taxon>
        <taxon>Streptophyta</taxon>
        <taxon>Embryophyta</taxon>
        <taxon>Tracheophyta</taxon>
        <taxon>Spermatophyta</taxon>
        <taxon>Magnoliopsida</taxon>
        <taxon>Liliopsida</taxon>
        <taxon>Poales</taxon>
        <taxon>Poaceae</taxon>
        <taxon>BOP clade</taxon>
        <taxon>Pooideae</taxon>
        <taxon>Triticodae</taxon>
        <taxon>Triticeae</taxon>
        <taxon>Triticinae</taxon>
        <taxon>Aegilops</taxon>
    </lineage>
</organism>
<name>A0A453GLJ9_AEGTS</name>
<evidence type="ECO:0000256" key="1">
    <source>
        <dbReference type="SAM" id="MobiDB-lite"/>
    </source>
</evidence>
<reference evidence="3" key="2">
    <citation type="journal article" date="2017" name="Nat. Plants">
        <title>The Aegilops tauschii genome reveals multiple impacts of transposons.</title>
        <authorList>
            <person name="Zhao G."/>
            <person name="Zou C."/>
            <person name="Li K."/>
            <person name="Wang K."/>
            <person name="Li T."/>
            <person name="Gao L."/>
            <person name="Zhang X."/>
            <person name="Wang H."/>
            <person name="Yang Z."/>
            <person name="Liu X."/>
            <person name="Jiang W."/>
            <person name="Mao L."/>
            <person name="Kong X."/>
            <person name="Jiao Y."/>
            <person name="Jia J."/>
        </authorList>
    </citation>
    <scope>NUCLEOTIDE SEQUENCE [LARGE SCALE GENOMIC DNA]</scope>
    <source>
        <strain evidence="3">cv. AL8/78</strain>
    </source>
</reference>
<evidence type="ECO:0000313" key="2">
    <source>
        <dbReference type="EnsemblPlants" id="AET3Gv21099200.1"/>
    </source>
</evidence>
<reference evidence="2" key="4">
    <citation type="submission" date="2019-03" db="UniProtKB">
        <authorList>
            <consortium name="EnsemblPlants"/>
        </authorList>
    </citation>
    <scope>IDENTIFICATION</scope>
</reference>
<keyword evidence="3" id="KW-1185">Reference proteome</keyword>
<reference evidence="2" key="3">
    <citation type="journal article" date="2017" name="Nature">
        <title>Genome sequence of the progenitor of the wheat D genome Aegilops tauschii.</title>
        <authorList>
            <person name="Luo M.C."/>
            <person name="Gu Y.Q."/>
            <person name="Puiu D."/>
            <person name="Wang H."/>
            <person name="Twardziok S.O."/>
            <person name="Deal K.R."/>
            <person name="Huo N."/>
            <person name="Zhu T."/>
            <person name="Wang L."/>
            <person name="Wang Y."/>
            <person name="McGuire P.E."/>
            <person name="Liu S."/>
            <person name="Long H."/>
            <person name="Ramasamy R.K."/>
            <person name="Rodriguez J.C."/>
            <person name="Van S.L."/>
            <person name="Yuan L."/>
            <person name="Wang Z."/>
            <person name="Xia Z."/>
            <person name="Xiao L."/>
            <person name="Anderson O.D."/>
            <person name="Ouyang S."/>
            <person name="Liang Y."/>
            <person name="Zimin A.V."/>
            <person name="Pertea G."/>
            <person name="Qi P."/>
            <person name="Bennetzen J.L."/>
            <person name="Dai X."/>
            <person name="Dawson M.W."/>
            <person name="Muller H.G."/>
            <person name="Kugler K."/>
            <person name="Rivarola-Duarte L."/>
            <person name="Spannagl M."/>
            <person name="Mayer K.F.X."/>
            <person name="Lu F.H."/>
            <person name="Bevan M.W."/>
            <person name="Leroy P."/>
            <person name="Li P."/>
            <person name="You F.M."/>
            <person name="Sun Q."/>
            <person name="Liu Z."/>
            <person name="Lyons E."/>
            <person name="Wicker T."/>
            <person name="Salzberg S.L."/>
            <person name="Devos K.M."/>
            <person name="Dvorak J."/>
        </authorList>
    </citation>
    <scope>NUCLEOTIDE SEQUENCE [LARGE SCALE GENOMIC DNA]</scope>
    <source>
        <strain evidence="2">cv. AL8/78</strain>
    </source>
</reference>